<name>A0A1I6MVB1_9RHOB</name>
<evidence type="ECO:0000313" key="1">
    <source>
        <dbReference type="EMBL" id="SFS19557.1"/>
    </source>
</evidence>
<dbReference type="Proteomes" id="UP000198926">
    <property type="component" value="Unassembled WGS sequence"/>
</dbReference>
<keyword evidence="1" id="KW-0808">Transferase</keyword>
<accession>A0A1I6MVB1</accession>
<gene>
    <name evidence="1" type="ORF">SAMN05444714_2239</name>
</gene>
<dbReference type="AlphaFoldDB" id="A0A1I6MVB1"/>
<proteinExistence type="predicted"/>
<keyword evidence="2" id="KW-1185">Reference proteome</keyword>
<dbReference type="EMBL" id="FOZM01000002">
    <property type="protein sequence ID" value="SFS19557.1"/>
    <property type="molecule type" value="Genomic_DNA"/>
</dbReference>
<organism evidence="1 2">
    <name type="scientific">Yoonia litorea</name>
    <dbReference type="NCBI Taxonomy" id="1123755"/>
    <lineage>
        <taxon>Bacteria</taxon>
        <taxon>Pseudomonadati</taxon>
        <taxon>Pseudomonadota</taxon>
        <taxon>Alphaproteobacteria</taxon>
        <taxon>Rhodobacterales</taxon>
        <taxon>Paracoccaceae</taxon>
        <taxon>Yoonia</taxon>
    </lineage>
</organism>
<reference evidence="1 2" key="1">
    <citation type="submission" date="2016-10" db="EMBL/GenBank/DDBJ databases">
        <authorList>
            <person name="de Groot N.N."/>
        </authorList>
    </citation>
    <scope>NUCLEOTIDE SEQUENCE [LARGE SCALE GENOMIC DNA]</scope>
    <source>
        <strain evidence="1 2">DSM 29433</strain>
    </source>
</reference>
<dbReference type="STRING" id="1123755.SAMN05444714_2239"/>
<sequence>MPKTKAPIAALTMVHTEDFFLERWLAHWRRFLPDEHIYVINHGADPQVSALVHGCNEITLPYDALKKSVNQRRWQILSLFTSGLTYGYDWVICNDVDEFIVLDPQISDDLPAYLAEVAARDEVPSAITAFAIEMVHVPELEPAPIVSGEPIIGPRRIYRLNSNYAKPCIVHRPIEFKAGGHGGNHSDIYLDPHLYNFHLRFVDYDYCMGRFKKSLERRLAGKTAEEQAEMRKGQWGWASVDQTFEALSKKHPVSETIDHPDFRRKMLDNRILRPPFTLMGGGRPPDNYRLPERFNGVL</sequence>
<dbReference type="GO" id="GO:0016740">
    <property type="term" value="F:transferase activity"/>
    <property type="evidence" value="ECO:0007669"/>
    <property type="project" value="UniProtKB-KW"/>
</dbReference>
<dbReference type="Pfam" id="PF13704">
    <property type="entry name" value="Glyco_tranf_2_4"/>
    <property type="match status" value="1"/>
</dbReference>
<protein>
    <submittedName>
        <fullName evidence="1">Glycosyl transferase family 2</fullName>
    </submittedName>
</protein>
<evidence type="ECO:0000313" key="2">
    <source>
        <dbReference type="Proteomes" id="UP000198926"/>
    </source>
</evidence>